<dbReference type="eggNOG" id="COG1018">
    <property type="taxonomic scope" value="Bacteria"/>
</dbReference>
<dbReference type="OrthoDB" id="9792185at2"/>
<evidence type="ECO:0000256" key="1">
    <source>
        <dbReference type="ARBA" id="ARBA00022630"/>
    </source>
</evidence>
<dbReference type="PROSITE" id="PS51379">
    <property type="entry name" value="4FE4S_FER_2"/>
    <property type="match status" value="1"/>
</dbReference>
<dbReference type="Proteomes" id="UP000006786">
    <property type="component" value="Unassembled WGS sequence"/>
</dbReference>
<organism evidence="9 10">
    <name type="scientific">Nitratireductor pacificus pht-3B</name>
    <dbReference type="NCBI Taxonomy" id="391937"/>
    <lineage>
        <taxon>Bacteria</taxon>
        <taxon>Pseudomonadati</taxon>
        <taxon>Pseudomonadota</taxon>
        <taxon>Alphaproteobacteria</taxon>
        <taxon>Hyphomicrobiales</taxon>
        <taxon>Phyllobacteriaceae</taxon>
        <taxon>Nitratireductor</taxon>
    </lineage>
</organism>
<dbReference type="InterPro" id="IPR017938">
    <property type="entry name" value="Riboflavin_synthase-like_b-brl"/>
</dbReference>
<dbReference type="PROSITE" id="PS51384">
    <property type="entry name" value="FAD_FR"/>
    <property type="match status" value="1"/>
</dbReference>
<evidence type="ECO:0000259" key="8">
    <source>
        <dbReference type="PROSITE" id="PS51384"/>
    </source>
</evidence>
<dbReference type="SUPFAM" id="SSF63380">
    <property type="entry name" value="Riboflavin synthase domain-like"/>
    <property type="match status" value="1"/>
</dbReference>
<dbReference type="SUPFAM" id="SSF54292">
    <property type="entry name" value="2Fe-2S ferredoxin-like"/>
    <property type="match status" value="1"/>
</dbReference>
<dbReference type="InterPro" id="IPR017927">
    <property type="entry name" value="FAD-bd_FR_type"/>
</dbReference>
<dbReference type="InterPro" id="IPR039261">
    <property type="entry name" value="FNR_nucleotide-bd"/>
</dbReference>
<proteinExistence type="predicted"/>
<keyword evidence="10" id="KW-1185">Reference proteome</keyword>
<evidence type="ECO:0000256" key="5">
    <source>
        <dbReference type="ARBA" id="ARBA00023004"/>
    </source>
</evidence>
<keyword evidence="3" id="KW-0479">Metal-binding</keyword>
<evidence type="ECO:0000256" key="6">
    <source>
        <dbReference type="ARBA" id="ARBA00023014"/>
    </source>
</evidence>
<dbReference type="AlphaFoldDB" id="K2LR40"/>
<keyword evidence="6" id="KW-0411">Iron-sulfur</keyword>
<dbReference type="PROSITE" id="PS00198">
    <property type="entry name" value="4FE4S_FER_1"/>
    <property type="match status" value="1"/>
</dbReference>
<reference evidence="9 10" key="1">
    <citation type="journal article" date="2012" name="J. Bacteriol.">
        <title>Genome Sequence of Nitratireductor pacificus Type Strain pht-3B.</title>
        <authorList>
            <person name="Lai Q."/>
            <person name="Li G."/>
            <person name="Shao Z."/>
        </authorList>
    </citation>
    <scope>NUCLEOTIDE SEQUENCE [LARGE SCALE GENOMIC DNA]</scope>
    <source>
        <strain evidence="10">pht-3B</strain>
    </source>
</reference>
<dbReference type="InterPro" id="IPR012675">
    <property type="entry name" value="Beta-grasp_dom_sf"/>
</dbReference>
<dbReference type="InterPro" id="IPR036010">
    <property type="entry name" value="2Fe-2S_ferredoxin-like_sf"/>
</dbReference>
<dbReference type="Pfam" id="PF00111">
    <property type="entry name" value="Fer2"/>
    <property type="match status" value="1"/>
</dbReference>
<dbReference type="InterPro" id="IPR001041">
    <property type="entry name" value="2Fe-2S_ferredoxin-type"/>
</dbReference>
<evidence type="ECO:0000259" key="7">
    <source>
        <dbReference type="PROSITE" id="PS51379"/>
    </source>
</evidence>
<dbReference type="InterPro" id="IPR017900">
    <property type="entry name" value="4Fe4S_Fe_S_CS"/>
</dbReference>
<dbReference type="EMBL" id="AMRM01000004">
    <property type="protein sequence ID" value="EKF20174.1"/>
    <property type="molecule type" value="Genomic_DNA"/>
</dbReference>
<dbReference type="Gene3D" id="3.40.50.80">
    <property type="entry name" value="Nucleotide-binding domain of ferredoxin-NADP reductase (FNR) module"/>
    <property type="match status" value="1"/>
</dbReference>
<accession>K2LR40</accession>
<dbReference type="CDD" id="cd06185">
    <property type="entry name" value="PDR_like"/>
    <property type="match status" value="1"/>
</dbReference>
<protein>
    <submittedName>
        <fullName evidence="9">Oxidoreductase, NAD-binding/iron-sulfur cluster-binding protein</fullName>
    </submittedName>
</protein>
<evidence type="ECO:0000256" key="2">
    <source>
        <dbReference type="ARBA" id="ARBA00022714"/>
    </source>
</evidence>
<dbReference type="Gene3D" id="3.10.20.30">
    <property type="match status" value="1"/>
</dbReference>
<dbReference type="SUPFAM" id="SSF52343">
    <property type="entry name" value="Ferredoxin reductase-like, C-terminal NADP-linked domain"/>
    <property type="match status" value="1"/>
</dbReference>
<dbReference type="InterPro" id="IPR050415">
    <property type="entry name" value="MRET"/>
</dbReference>
<comment type="caution">
    <text evidence="9">The sequence shown here is derived from an EMBL/GenBank/DDBJ whole genome shotgun (WGS) entry which is preliminary data.</text>
</comment>
<dbReference type="RefSeq" id="WP_008595008.1">
    <property type="nucleotide sequence ID" value="NZ_AMRM01000004.1"/>
</dbReference>
<dbReference type="PANTHER" id="PTHR47354:SF1">
    <property type="entry name" value="CARNITINE MONOOXYGENASE REDUCTASE SUBUNIT"/>
    <property type="match status" value="1"/>
</dbReference>
<dbReference type="eggNOG" id="COG1600">
    <property type="taxonomic scope" value="Bacteria"/>
</dbReference>
<keyword evidence="1" id="KW-0285">Flavoprotein</keyword>
<sequence>MRFFSYKNRPFHLGPYPLERLKRSETQPHFDDVPAMNAAVPGGAGEETLADPLQLFVGMLDVIRNGPVAAKRSIIPDSPEERARHMKAAGMFFDATMAGICRLPAQALLERSLRNPVIDDLARRAENIETKTFASGIDAIMADVRDSARARLGSVADHSHAIVYLVEHPREPRADEPGGGWLAGTTEQRSALRVAEVAVVLANYLRILGYPARAHTMTSTDVHLGKLALAAGLVEKRGSSGGVELVNPYVGTRYSLAAVTTTCEMAVDKPLAARGLADRWRSHGPAWWVGKGFYKSALNRTPYAGRDFAKGALPFEKLKSVDEPTTFIDEPRVPRVPKRADMFARALFGDMGKGMQAAAKGGHYVLKSPIGYCARRALGAFMLLQNGEKAPHVAASAKDPQKNAHDVKAALYFLGCDAVGISRCPDYAYYSHDANGNPITPYHNNAISTIIDQGHETMEGSSGDDWIAVAQSMRAYLRSQILGGVVAEQIRRLGYSARVHSVVDGEVLQPPLLLLSGLGEVSRIGDVILNPLLGPRLKSGVVTTDMPLVHDKPIDFGLQAFCGACNKCARECPSGSIPAGPKKMFNGYEIWKSDAEKCTRYRVTNAAGAMCGRCMKTCPWNLEGLFVEAPFRWVAMHMPRAARFLAWLDDRLGNGRINPVKKWWWDVELGADGSYTPASQVNTREINPNLVLRSEDQTLAAYTADLTPPPYPFPFPLDREKGIAAYRSLLDPADYRARLAEGRTEGLVSLPKAPEGPAPVIQVRLDKVEMMSNAIARYEFVSADGAPLPPFEAGAHIDVVVAPEYFRQYSLAGDPADAGRYVIGVLREDEGRGGSKLMHRIFDAGRKVFISRPINHFPLHEDANRSILIGGGIGITPMIAMAHRLHRIGKPFQLHYSIRSRATGGFLDTLEEAPWRDLVHLHVSSEGQRAELETILGPYQDGDHVYTCGSPQFMDGVFDAALAQGWPHDSMHREYFALPETPDWVNHEFRLKLARSGQTLTVPADRSATDMLTEIGIHVDTKCSEGICGVPLIDGDVKHRDFVLSNKERAERMLLCCSRAAAKDSELVIDL</sequence>
<dbReference type="GO" id="GO:0051537">
    <property type="term" value="F:2 iron, 2 sulfur cluster binding"/>
    <property type="evidence" value="ECO:0007669"/>
    <property type="project" value="UniProtKB-KW"/>
</dbReference>
<evidence type="ECO:0000256" key="4">
    <source>
        <dbReference type="ARBA" id="ARBA00023002"/>
    </source>
</evidence>
<feature type="domain" description="4Fe-4S ferredoxin-type" evidence="7">
    <location>
        <begin position="552"/>
        <end position="582"/>
    </location>
</feature>
<evidence type="ECO:0000313" key="10">
    <source>
        <dbReference type="Proteomes" id="UP000006786"/>
    </source>
</evidence>
<keyword evidence="5" id="KW-0408">Iron</keyword>
<feature type="domain" description="FAD-binding FR-type" evidence="8">
    <location>
        <begin position="758"/>
        <end position="860"/>
    </location>
</feature>
<dbReference type="PANTHER" id="PTHR47354">
    <property type="entry name" value="NADH OXIDOREDUCTASE HCR"/>
    <property type="match status" value="1"/>
</dbReference>
<dbReference type="InterPro" id="IPR017896">
    <property type="entry name" value="4Fe4S_Fe-S-bd"/>
</dbReference>
<dbReference type="SUPFAM" id="SSF54862">
    <property type="entry name" value="4Fe-4S ferredoxins"/>
    <property type="match status" value="1"/>
</dbReference>
<gene>
    <name evidence="9" type="ORF">NA2_05271</name>
</gene>
<dbReference type="GO" id="GO:0016491">
    <property type="term" value="F:oxidoreductase activity"/>
    <property type="evidence" value="ECO:0007669"/>
    <property type="project" value="UniProtKB-KW"/>
</dbReference>
<evidence type="ECO:0000313" key="9">
    <source>
        <dbReference type="EMBL" id="EKF20174.1"/>
    </source>
</evidence>
<dbReference type="STRING" id="391937.NA2_05271"/>
<name>K2LR40_9HYPH</name>
<keyword evidence="2" id="KW-0001">2Fe-2S</keyword>
<dbReference type="PATRIC" id="fig|391937.3.peg.1083"/>
<dbReference type="GO" id="GO:0046872">
    <property type="term" value="F:metal ion binding"/>
    <property type="evidence" value="ECO:0007669"/>
    <property type="project" value="UniProtKB-KW"/>
</dbReference>
<keyword evidence="4" id="KW-0560">Oxidoreductase</keyword>
<dbReference type="PRINTS" id="PR00409">
    <property type="entry name" value="PHDIOXRDTASE"/>
</dbReference>
<dbReference type="Gene3D" id="3.30.70.20">
    <property type="match status" value="1"/>
</dbReference>
<dbReference type="Pfam" id="PF13484">
    <property type="entry name" value="Fer4_16"/>
    <property type="match status" value="1"/>
</dbReference>
<evidence type="ECO:0000256" key="3">
    <source>
        <dbReference type="ARBA" id="ARBA00022723"/>
    </source>
</evidence>
<dbReference type="Gene3D" id="2.40.30.10">
    <property type="entry name" value="Translation factors"/>
    <property type="match status" value="1"/>
</dbReference>